<name>A0A160TTC0_9ZZZZ</name>
<reference evidence="1" key="1">
    <citation type="submission" date="2015-10" db="EMBL/GenBank/DDBJ databases">
        <authorList>
            <person name="Gilbert D.G."/>
        </authorList>
    </citation>
    <scope>NUCLEOTIDE SEQUENCE</scope>
</reference>
<evidence type="ECO:0000313" key="1">
    <source>
        <dbReference type="EMBL" id="CUS53181.1"/>
    </source>
</evidence>
<gene>
    <name evidence="1" type="ORF">MGWOODY_XGa2795</name>
</gene>
<dbReference type="InterPro" id="IPR014845">
    <property type="entry name" value="GYD/TTHA1554"/>
</dbReference>
<dbReference type="Pfam" id="PF08734">
    <property type="entry name" value="GYD"/>
    <property type="match status" value="1"/>
</dbReference>
<proteinExistence type="predicted"/>
<protein>
    <recommendedName>
        <fullName evidence="2">GYD domain-containing protein</fullName>
    </recommendedName>
</protein>
<dbReference type="AlphaFoldDB" id="A0A160TTC0"/>
<sequence length="111" mass="11929">MALYMLQAKYTSEAIRNIAESGSNREDAARAVVEQCGGKLLGFYGMLGQDYHIAIIVEYDDLPSYLGTVITTVLGGAIADFKTIVLYSSDDVVKASAVYKAHKAAYVPPSS</sequence>
<dbReference type="EMBL" id="CZRL01000094">
    <property type="protein sequence ID" value="CUS53181.1"/>
    <property type="molecule type" value="Genomic_DNA"/>
</dbReference>
<organism evidence="1">
    <name type="scientific">hydrothermal vent metagenome</name>
    <dbReference type="NCBI Taxonomy" id="652676"/>
    <lineage>
        <taxon>unclassified sequences</taxon>
        <taxon>metagenomes</taxon>
        <taxon>ecological metagenomes</taxon>
    </lineage>
</organism>
<accession>A0A160TTC0</accession>
<evidence type="ECO:0008006" key="2">
    <source>
        <dbReference type="Google" id="ProtNLM"/>
    </source>
</evidence>